<dbReference type="AlphaFoldDB" id="A0A7D4UHX1"/>
<sequence>MQDFHQGLDTITKRVLSLVEKKLTPVILIDGRAASGKSSLAKELKNRLFKELEQAPRVIHMDDLYPGWEGLEAGSHYLVRQILSPLAKGEIAHWQIWNWEQSKRGNPAEPGDGHREFEGGTPLIVEGCGALSRASSELADLRIFLEADDQLRKQRWQERDQGRFDDYWAIWAAQEDVFYQQEKSESLAEIRLTS</sequence>
<organism evidence="1 2">
    <name type="scientific">Aquiluna borgnonia</name>
    <dbReference type="NCBI Taxonomy" id="2499157"/>
    <lineage>
        <taxon>Bacteria</taxon>
        <taxon>Bacillati</taxon>
        <taxon>Actinomycetota</taxon>
        <taxon>Actinomycetes</taxon>
        <taxon>Micrococcales</taxon>
        <taxon>Microbacteriaceae</taxon>
        <taxon>Luna cluster</taxon>
        <taxon>Luna-1 subcluster</taxon>
        <taxon>Aquiluna</taxon>
    </lineage>
</organism>
<dbReference type="EMBL" id="CP054056">
    <property type="protein sequence ID" value="QKJ24740.1"/>
    <property type="molecule type" value="Genomic_DNA"/>
</dbReference>
<accession>A0A7D4UHX1</accession>
<reference evidence="1 2" key="1">
    <citation type="submission" date="2020-05" db="EMBL/GenBank/DDBJ databases">
        <title>Aquirufa sp. strain 15G-AUS-rot a new Aquirufa species.</title>
        <authorList>
            <person name="Pitt A."/>
            <person name="Hahn M.W."/>
        </authorList>
    </citation>
    <scope>NUCLEOTIDE SEQUENCE [LARGE SCALE GENOMIC DNA]</scope>
    <source>
        <strain evidence="1 2">15G-AUS-rot</strain>
    </source>
</reference>
<dbReference type="RefSeq" id="WP_173493039.1">
    <property type="nucleotide sequence ID" value="NZ_CP054056.1"/>
</dbReference>
<proteinExistence type="predicted"/>
<dbReference type="InterPro" id="IPR027417">
    <property type="entry name" value="P-loop_NTPase"/>
</dbReference>
<keyword evidence="2" id="KW-1185">Reference proteome</keyword>
<evidence type="ECO:0000313" key="1">
    <source>
        <dbReference type="EMBL" id="QKJ24740.1"/>
    </source>
</evidence>
<dbReference type="KEGG" id="aqg:HRU87_00570"/>
<evidence type="ECO:0000313" key="2">
    <source>
        <dbReference type="Proteomes" id="UP000501003"/>
    </source>
</evidence>
<keyword evidence="1" id="KW-0547">Nucleotide-binding</keyword>
<keyword evidence="1" id="KW-0067">ATP-binding</keyword>
<dbReference type="Proteomes" id="UP000501003">
    <property type="component" value="Chromosome"/>
</dbReference>
<protein>
    <submittedName>
        <fullName evidence="1">ATP-binding protein</fullName>
    </submittedName>
</protein>
<name>A0A7D4UHX1_9MICO</name>
<gene>
    <name evidence="1" type="ORF">HRU87_00570</name>
</gene>
<dbReference type="Gene3D" id="3.40.50.300">
    <property type="entry name" value="P-loop containing nucleotide triphosphate hydrolases"/>
    <property type="match status" value="1"/>
</dbReference>
<dbReference type="SUPFAM" id="SSF52540">
    <property type="entry name" value="P-loop containing nucleoside triphosphate hydrolases"/>
    <property type="match status" value="1"/>
</dbReference>
<dbReference type="GO" id="GO:0005524">
    <property type="term" value="F:ATP binding"/>
    <property type="evidence" value="ECO:0007669"/>
    <property type="project" value="UniProtKB-KW"/>
</dbReference>